<protein>
    <submittedName>
        <fullName evidence="1">Uncharacterized protein</fullName>
    </submittedName>
</protein>
<dbReference type="Proteomes" id="UP000633365">
    <property type="component" value="Unassembled WGS sequence"/>
</dbReference>
<accession>A0A934WT24</accession>
<feature type="non-terminal residue" evidence="1">
    <location>
        <position position="1"/>
    </location>
</feature>
<evidence type="ECO:0000313" key="1">
    <source>
        <dbReference type="EMBL" id="MBK6089442.1"/>
    </source>
</evidence>
<gene>
    <name evidence="1" type="ORF">JKK62_12455</name>
</gene>
<dbReference type="EMBL" id="JAEQMG010000136">
    <property type="protein sequence ID" value="MBK6089442.1"/>
    <property type="molecule type" value="Genomic_DNA"/>
</dbReference>
<dbReference type="AlphaFoldDB" id="A0A934WT24"/>
<organism evidence="1 2">
    <name type="scientific">Ruminococcus difficilis</name>
    <dbReference type="NCBI Taxonomy" id="2763069"/>
    <lineage>
        <taxon>Bacteria</taxon>
        <taxon>Bacillati</taxon>
        <taxon>Bacillota</taxon>
        <taxon>Clostridia</taxon>
        <taxon>Eubacteriales</taxon>
        <taxon>Oscillospiraceae</taxon>
        <taxon>Ruminococcus</taxon>
    </lineage>
</organism>
<name>A0A934WT24_9FIRM</name>
<comment type="caution">
    <text evidence="1">The sequence shown here is derived from an EMBL/GenBank/DDBJ whole genome shotgun (WGS) entry which is preliminary data.</text>
</comment>
<proteinExistence type="predicted"/>
<reference evidence="1" key="1">
    <citation type="submission" date="2021-01" db="EMBL/GenBank/DDBJ databases">
        <title>Genome public.</title>
        <authorList>
            <person name="Liu C."/>
            <person name="Sun Q."/>
        </authorList>
    </citation>
    <scope>NUCLEOTIDE SEQUENCE</scope>
    <source>
        <strain evidence="1">M6</strain>
    </source>
</reference>
<sequence>RVASKWEPDVQDSANQAGGGFFPQAATLQLRQKKTALVARNPKKAKNAGDYLKQEKATTLLCSAGAVHSGRQRRPQAIFEGFLCSILRLTPVFGLV</sequence>
<keyword evidence="2" id="KW-1185">Reference proteome</keyword>
<dbReference type="RefSeq" id="WP_201428166.1">
    <property type="nucleotide sequence ID" value="NZ_JAEQMG010000136.1"/>
</dbReference>
<evidence type="ECO:0000313" key="2">
    <source>
        <dbReference type="Proteomes" id="UP000633365"/>
    </source>
</evidence>